<proteinExistence type="predicted"/>
<evidence type="ECO:0000313" key="2">
    <source>
        <dbReference type="EMBL" id="WOB11269.1"/>
    </source>
</evidence>
<dbReference type="RefSeq" id="WP_316704483.1">
    <property type="nucleotide sequence ID" value="NZ_CP136337.1"/>
</dbReference>
<name>A0ABZ0D259_9BURK</name>
<dbReference type="InterPro" id="IPR002500">
    <property type="entry name" value="PAPS_reduct_dom"/>
</dbReference>
<dbReference type="Pfam" id="PF01507">
    <property type="entry name" value="PAPS_reduct"/>
    <property type="match status" value="1"/>
</dbReference>
<reference evidence="2 3" key="1">
    <citation type="submission" date="2023-10" db="EMBL/GenBank/DDBJ databases">
        <title>Bacteria for the degradation of biodegradable plastic PBAT(Polybutylene adipate terephthalate).</title>
        <authorList>
            <person name="Weon H.-Y."/>
            <person name="Yeon J."/>
        </authorList>
    </citation>
    <scope>NUCLEOTIDE SEQUENCE [LARGE SCALE GENOMIC DNA]</scope>
    <source>
        <strain evidence="2 3">SBD 7-3</strain>
        <plasmid evidence="2 3">unnamed1</plasmid>
    </source>
</reference>
<dbReference type="Proteomes" id="UP001303946">
    <property type="component" value="Plasmid unnamed1"/>
</dbReference>
<dbReference type="PANTHER" id="PTHR43196">
    <property type="entry name" value="SULFATE ADENYLYLTRANSFERASE SUBUNIT 2"/>
    <property type="match status" value="1"/>
</dbReference>
<evidence type="ECO:0000313" key="3">
    <source>
        <dbReference type="Proteomes" id="UP001303946"/>
    </source>
</evidence>
<organism evidence="2 3">
    <name type="scientific">Piscinibacter gummiphilus</name>
    <dbReference type="NCBI Taxonomy" id="946333"/>
    <lineage>
        <taxon>Bacteria</taxon>
        <taxon>Pseudomonadati</taxon>
        <taxon>Pseudomonadota</taxon>
        <taxon>Betaproteobacteria</taxon>
        <taxon>Burkholderiales</taxon>
        <taxon>Sphaerotilaceae</taxon>
        <taxon>Piscinibacter</taxon>
    </lineage>
</organism>
<sequence length="396" mass="43920">MESLSAISGMRSTPSIPQLDLFGIGGTQRAYGIETSPEIDVVLGRAAPVFIGVSGGRDSMALAYRVSDHLQEVGHAGPRFLIHSDLGRVEWRESLPVCERLASRLGIELIVVRRQAGDMMDRWLNRWKNNVARYKVLECVKLILPWSTPTSRFCSGELKGQVLASAMRKRFPTGDVVSAVGIRRDESSSRAKMPVWKQDYRTMRKRGVGHTWNPILGWTRQEVNAYIKSKGDQLHPAYTIYGSSRVSCSYCIMSSLNDLVAAASCSDNEAIYREMVDLEIESTFSFQGNRWLGDVAPALLDADTKGRLAEAKERAAARQAAEAHLAEHLLFKKGWPTAMPSEHEAHTIAWVRREVASAVGLTVQFTDADTVMQRYAELMASAREKASVGGFELEEA</sequence>
<dbReference type="EMBL" id="CP136337">
    <property type="protein sequence ID" value="WOB11269.1"/>
    <property type="molecule type" value="Genomic_DNA"/>
</dbReference>
<evidence type="ECO:0000259" key="1">
    <source>
        <dbReference type="Pfam" id="PF01507"/>
    </source>
</evidence>
<dbReference type="InterPro" id="IPR050128">
    <property type="entry name" value="Sulfate_adenylyltrnsfr_sub2"/>
</dbReference>
<keyword evidence="2" id="KW-0614">Plasmid</keyword>
<dbReference type="SUPFAM" id="SSF52402">
    <property type="entry name" value="Adenine nucleotide alpha hydrolases-like"/>
    <property type="match status" value="1"/>
</dbReference>
<gene>
    <name evidence="2" type="ORF">RXV79_26930</name>
</gene>
<accession>A0ABZ0D259</accession>
<feature type="domain" description="Phosphoadenosine phosphosulphate reductase" evidence="1">
    <location>
        <begin position="50"/>
        <end position="239"/>
    </location>
</feature>
<dbReference type="Gene3D" id="3.40.50.620">
    <property type="entry name" value="HUPs"/>
    <property type="match status" value="1"/>
</dbReference>
<dbReference type="PANTHER" id="PTHR43196:SF2">
    <property type="entry name" value="PHOSPHOADENOSINE PHOSPHOSULFATE REDUCTASE"/>
    <property type="match status" value="1"/>
</dbReference>
<protein>
    <submittedName>
        <fullName evidence="2">Phosphoadenosine phosphosulfate reductase family protein</fullName>
    </submittedName>
</protein>
<dbReference type="InterPro" id="IPR014729">
    <property type="entry name" value="Rossmann-like_a/b/a_fold"/>
</dbReference>
<geneLocation type="plasmid" evidence="2 3">
    <name>unnamed1</name>
</geneLocation>
<keyword evidence="3" id="KW-1185">Reference proteome</keyword>